<evidence type="ECO:0000256" key="2">
    <source>
        <dbReference type="ARBA" id="ARBA00022857"/>
    </source>
</evidence>
<evidence type="ECO:0000313" key="6">
    <source>
        <dbReference type="Proteomes" id="UP001302321"/>
    </source>
</evidence>
<evidence type="ECO:0000313" key="5">
    <source>
        <dbReference type="EMBL" id="KAK4172606.1"/>
    </source>
</evidence>
<evidence type="ECO:0000256" key="3">
    <source>
        <dbReference type="ARBA" id="ARBA00023002"/>
    </source>
</evidence>
<dbReference type="EMBL" id="MU866408">
    <property type="protein sequence ID" value="KAK4172606.1"/>
    <property type="molecule type" value="Genomic_DNA"/>
</dbReference>
<dbReference type="Gene3D" id="3.90.25.10">
    <property type="entry name" value="UDP-galactose 4-epimerase, domain 1"/>
    <property type="match status" value="1"/>
</dbReference>
<sequence length="318" mass="35588">MSTPLTVGVAGITGKFGRLIASKLLLNHPSITVRGFARTPSKLPETFTTSPRVTLFQGSAFDDAALARFVKGCDVVICAYLGDDNLMVDGQTKLIDACEGSGTVTRYVASDWSLDYTKLKLGELFPKDPMIKIKGYLDEKAARGDRVRGVHVLIGGFMDAILSQFYGIWEAEGRRLKFWGEGEEVWEGTSYENAAEFTAAVVADRGAVGVKRFLGDRKTLNEIVGLFEQVYGFKPTLERQGSLEELKVLMHKTRAENPADFFSYMRMFYQYYWLNGQTLVGPETDNTKHPEVKPETWEDFLRKRTSEELSQAMVALTQ</sequence>
<keyword evidence="3" id="KW-0560">Oxidoreductase</keyword>
<feature type="domain" description="NAD(P)-binding" evidence="4">
    <location>
        <begin position="11"/>
        <end position="145"/>
    </location>
</feature>
<dbReference type="PANTHER" id="PTHR47706">
    <property type="entry name" value="NMRA-LIKE FAMILY PROTEIN"/>
    <property type="match status" value="1"/>
</dbReference>
<dbReference type="Pfam" id="PF13460">
    <property type="entry name" value="NAD_binding_10"/>
    <property type="match status" value="1"/>
</dbReference>
<proteinExistence type="inferred from homology"/>
<reference evidence="5" key="1">
    <citation type="journal article" date="2023" name="Mol. Phylogenet. Evol.">
        <title>Genome-scale phylogeny and comparative genomics of the fungal order Sordariales.</title>
        <authorList>
            <person name="Hensen N."/>
            <person name="Bonometti L."/>
            <person name="Westerberg I."/>
            <person name="Brannstrom I.O."/>
            <person name="Guillou S."/>
            <person name="Cros-Aarteil S."/>
            <person name="Calhoun S."/>
            <person name="Haridas S."/>
            <person name="Kuo A."/>
            <person name="Mondo S."/>
            <person name="Pangilinan J."/>
            <person name="Riley R."/>
            <person name="LaButti K."/>
            <person name="Andreopoulos B."/>
            <person name="Lipzen A."/>
            <person name="Chen C."/>
            <person name="Yan M."/>
            <person name="Daum C."/>
            <person name="Ng V."/>
            <person name="Clum A."/>
            <person name="Steindorff A."/>
            <person name="Ohm R.A."/>
            <person name="Martin F."/>
            <person name="Silar P."/>
            <person name="Natvig D.O."/>
            <person name="Lalanne C."/>
            <person name="Gautier V."/>
            <person name="Ament-Velasquez S.L."/>
            <person name="Kruys A."/>
            <person name="Hutchinson M.I."/>
            <person name="Powell A.J."/>
            <person name="Barry K."/>
            <person name="Miller A.N."/>
            <person name="Grigoriev I.V."/>
            <person name="Debuchy R."/>
            <person name="Gladieux P."/>
            <person name="Hiltunen Thoren M."/>
            <person name="Johannesson H."/>
        </authorList>
    </citation>
    <scope>NUCLEOTIDE SEQUENCE</scope>
    <source>
        <strain evidence="5">CBS 892.96</strain>
    </source>
</reference>
<dbReference type="GO" id="GO:0016491">
    <property type="term" value="F:oxidoreductase activity"/>
    <property type="evidence" value="ECO:0007669"/>
    <property type="project" value="UniProtKB-KW"/>
</dbReference>
<dbReference type="Gene3D" id="3.40.50.720">
    <property type="entry name" value="NAD(P)-binding Rossmann-like Domain"/>
    <property type="match status" value="1"/>
</dbReference>
<dbReference type="SUPFAM" id="SSF51735">
    <property type="entry name" value="NAD(P)-binding Rossmann-fold domains"/>
    <property type="match status" value="1"/>
</dbReference>
<evidence type="ECO:0000259" key="4">
    <source>
        <dbReference type="Pfam" id="PF13460"/>
    </source>
</evidence>
<dbReference type="AlphaFoldDB" id="A0AAN6W1N7"/>
<keyword evidence="2" id="KW-0521">NADP</keyword>
<gene>
    <name evidence="5" type="ORF">QBC36DRAFT_71909</name>
</gene>
<name>A0AAN6W1N7_9PEZI</name>
<keyword evidence="6" id="KW-1185">Reference proteome</keyword>
<dbReference type="InterPro" id="IPR036291">
    <property type="entry name" value="NAD(P)-bd_dom_sf"/>
</dbReference>
<protein>
    <recommendedName>
        <fullName evidence="4">NAD(P)-binding domain-containing protein</fullName>
    </recommendedName>
</protein>
<dbReference type="Proteomes" id="UP001302321">
    <property type="component" value="Unassembled WGS sequence"/>
</dbReference>
<dbReference type="PANTHER" id="PTHR47706:SF9">
    <property type="entry name" value="NMRA-LIKE DOMAIN-CONTAINING PROTEIN-RELATED"/>
    <property type="match status" value="1"/>
</dbReference>
<dbReference type="InterPro" id="IPR016040">
    <property type="entry name" value="NAD(P)-bd_dom"/>
</dbReference>
<comment type="caution">
    <text evidence="5">The sequence shown here is derived from an EMBL/GenBank/DDBJ whole genome shotgun (WGS) entry which is preliminary data.</text>
</comment>
<evidence type="ECO:0000256" key="1">
    <source>
        <dbReference type="ARBA" id="ARBA00005725"/>
    </source>
</evidence>
<comment type="similarity">
    <text evidence="1">Belongs to the NmrA-type oxidoreductase family. Isoflavone reductase subfamily.</text>
</comment>
<organism evidence="5 6">
    <name type="scientific">Triangularia setosa</name>
    <dbReference type="NCBI Taxonomy" id="2587417"/>
    <lineage>
        <taxon>Eukaryota</taxon>
        <taxon>Fungi</taxon>
        <taxon>Dikarya</taxon>
        <taxon>Ascomycota</taxon>
        <taxon>Pezizomycotina</taxon>
        <taxon>Sordariomycetes</taxon>
        <taxon>Sordariomycetidae</taxon>
        <taxon>Sordariales</taxon>
        <taxon>Podosporaceae</taxon>
        <taxon>Triangularia</taxon>
    </lineage>
</organism>
<dbReference type="InterPro" id="IPR051609">
    <property type="entry name" value="NmrA/Isoflavone_reductase-like"/>
</dbReference>
<accession>A0AAN6W1N7</accession>
<reference evidence="5" key="2">
    <citation type="submission" date="2023-05" db="EMBL/GenBank/DDBJ databases">
        <authorList>
            <consortium name="Lawrence Berkeley National Laboratory"/>
            <person name="Steindorff A."/>
            <person name="Hensen N."/>
            <person name="Bonometti L."/>
            <person name="Westerberg I."/>
            <person name="Brannstrom I.O."/>
            <person name="Guillou S."/>
            <person name="Cros-Aarteil S."/>
            <person name="Calhoun S."/>
            <person name="Haridas S."/>
            <person name="Kuo A."/>
            <person name="Mondo S."/>
            <person name="Pangilinan J."/>
            <person name="Riley R."/>
            <person name="Labutti K."/>
            <person name="Andreopoulos B."/>
            <person name="Lipzen A."/>
            <person name="Chen C."/>
            <person name="Yanf M."/>
            <person name="Daum C."/>
            <person name="Ng V."/>
            <person name="Clum A."/>
            <person name="Ohm R."/>
            <person name="Martin F."/>
            <person name="Silar P."/>
            <person name="Natvig D."/>
            <person name="Lalanne C."/>
            <person name="Gautier V."/>
            <person name="Ament-Velasquez S.L."/>
            <person name="Kruys A."/>
            <person name="Hutchinson M.I."/>
            <person name="Powell A.J."/>
            <person name="Barry K."/>
            <person name="Miller A.N."/>
            <person name="Grigoriev I.V."/>
            <person name="Debuchy R."/>
            <person name="Gladieux P."/>
            <person name="Thoren M.H."/>
            <person name="Johannesson H."/>
        </authorList>
    </citation>
    <scope>NUCLEOTIDE SEQUENCE</scope>
    <source>
        <strain evidence="5">CBS 892.96</strain>
    </source>
</reference>